<evidence type="ECO:0000256" key="5">
    <source>
        <dbReference type="SAM" id="Phobius"/>
    </source>
</evidence>
<evidence type="ECO:0000256" key="4">
    <source>
        <dbReference type="ARBA" id="ARBA00023136"/>
    </source>
</evidence>
<reference evidence="7 8" key="1">
    <citation type="submission" date="2019-10" db="EMBL/GenBank/DDBJ databases">
        <title>Whole genome shotgun sequence of Acrocarpospora macrocephala NBRC 16266.</title>
        <authorList>
            <person name="Ichikawa N."/>
            <person name="Kimura A."/>
            <person name="Kitahashi Y."/>
            <person name="Komaki H."/>
            <person name="Oguchi A."/>
        </authorList>
    </citation>
    <scope>NUCLEOTIDE SEQUENCE [LARGE SCALE GENOMIC DNA]</scope>
    <source>
        <strain evidence="7 8">NBRC 16266</strain>
    </source>
</reference>
<dbReference type="Gene3D" id="1.20.1250.20">
    <property type="entry name" value="MFS general substrate transporter like domains"/>
    <property type="match status" value="1"/>
</dbReference>
<feature type="transmembrane region" description="Helical" evidence="5">
    <location>
        <begin position="87"/>
        <end position="112"/>
    </location>
</feature>
<feature type="transmembrane region" description="Helical" evidence="5">
    <location>
        <begin position="271"/>
        <end position="289"/>
    </location>
</feature>
<protein>
    <submittedName>
        <fullName evidence="7">MFS transporter</fullName>
    </submittedName>
</protein>
<dbReference type="AlphaFoldDB" id="A0A5M3WG40"/>
<dbReference type="InterPro" id="IPR005829">
    <property type="entry name" value="Sugar_transporter_CS"/>
</dbReference>
<dbReference type="PANTHER" id="PTHR23520">
    <property type="entry name" value="TRANSPORTER, PUTATIVE (AFU_ORTHOLOGUE AFUA_3G04000)-RELATED"/>
    <property type="match status" value="1"/>
</dbReference>
<evidence type="ECO:0000313" key="7">
    <source>
        <dbReference type="EMBL" id="GES07082.1"/>
    </source>
</evidence>
<evidence type="ECO:0000256" key="3">
    <source>
        <dbReference type="ARBA" id="ARBA00022989"/>
    </source>
</evidence>
<dbReference type="GO" id="GO:0005886">
    <property type="term" value="C:plasma membrane"/>
    <property type="evidence" value="ECO:0007669"/>
    <property type="project" value="UniProtKB-SubCell"/>
</dbReference>
<dbReference type="InterPro" id="IPR011701">
    <property type="entry name" value="MFS"/>
</dbReference>
<feature type="transmembrane region" description="Helical" evidence="5">
    <location>
        <begin position="53"/>
        <end position="75"/>
    </location>
</feature>
<dbReference type="SUPFAM" id="SSF103473">
    <property type="entry name" value="MFS general substrate transporter"/>
    <property type="match status" value="1"/>
</dbReference>
<feature type="domain" description="Major facilitator superfamily (MFS) profile" evidence="6">
    <location>
        <begin position="17"/>
        <end position="412"/>
    </location>
</feature>
<name>A0A5M3WG40_9ACTN</name>
<keyword evidence="2 5" id="KW-0812">Transmembrane</keyword>
<evidence type="ECO:0000256" key="2">
    <source>
        <dbReference type="ARBA" id="ARBA00022692"/>
    </source>
</evidence>
<accession>A0A5M3WG40</accession>
<dbReference type="PROSITE" id="PS00216">
    <property type="entry name" value="SUGAR_TRANSPORT_1"/>
    <property type="match status" value="1"/>
</dbReference>
<proteinExistence type="predicted"/>
<keyword evidence="8" id="KW-1185">Reference proteome</keyword>
<evidence type="ECO:0000313" key="8">
    <source>
        <dbReference type="Proteomes" id="UP000331127"/>
    </source>
</evidence>
<evidence type="ECO:0000259" key="6">
    <source>
        <dbReference type="PROSITE" id="PS50850"/>
    </source>
</evidence>
<keyword evidence="3 5" id="KW-1133">Transmembrane helix</keyword>
<feature type="transmembrane region" description="Helical" evidence="5">
    <location>
        <begin position="310"/>
        <end position="330"/>
    </location>
</feature>
<comment type="caution">
    <text evidence="7">The sequence shown here is derived from an EMBL/GenBank/DDBJ whole genome shotgun (WGS) entry which is preliminary data.</text>
</comment>
<dbReference type="InterPro" id="IPR020846">
    <property type="entry name" value="MFS_dom"/>
</dbReference>
<gene>
    <name evidence="7" type="ORF">Amac_006770</name>
</gene>
<dbReference type="GO" id="GO:0022857">
    <property type="term" value="F:transmembrane transporter activity"/>
    <property type="evidence" value="ECO:0007669"/>
    <property type="project" value="InterPro"/>
</dbReference>
<feature type="transmembrane region" description="Helical" evidence="5">
    <location>
        <begin position="379"/>
        <end position="400"/>
    </location>
</feature>
<dbReference type="OrthoDB" id="189258at2"/>
<keyword evidence="4 5" id="KW-0472">Membrane</keyword>
<dbReference type="PANTHER" id="PTHR23520:SF5">
    <property type="entry name" value="TRANSPORTER, PUTATIVE (AFU_ORTHOLOGUE AFUA_3G04000)-RELATED"/>
    <property type="match status" value="1"/>
</dbReference>
<sequence>MTRTAEHARRGEWFSPDGRRILAARLLRTFGFGYLAVVLAAYLAALGKSPIEVGAVLTTTIAGTATATVLSSLWADRLGRRRTLVALSVLMTAGGLIFAAGDALWLLLLGAFTGAMSVSGSDIGPANTIDQAILPQTTTDARRTRLFSYYTMAGNLAAAVGALFAGTVAFFARLGLDGADAYRPLFVVYALIGVGNALLLGRLTAAVEVPAADAEEPARPPGFLGVHRSRSIVVRLSLLYGLDSFAGGFTVQSLVAYWFTLRWHLSPEALGALFFADGLLSGASLLVAGRLAERFGLLRTMVFTQLPSNLLLILLPLAPSTGLAMAVFLARSSISQMDIPTRQSYNMAIVEPDERTATAGITNVARTAAGAAAPLLSGYAYSIAALGAPFFFAGALKVVYNVLIYRAFRHIHPPEERLRREAGDAG</sequence>
<evidence type="ECO:0000256" key="1">
    <source>
        <dbReference type="ARBA" id="ARBA00004651"/>
    </source>
</evidence>
<organism evidence="7 8">
    <name type="scientific">Acrocarpospora macrocephala</name>
    <dbReference type="NCBI Taxonomy" id="150177"/>
    <lineage>
        <taxon>Bacteria</taxon>
        <taxon>Bacillati</taxon>
        <taxon>Actinomycetota</taxon>
        <taxon>Actinomycetes</taxon>
        <taxon>Streptosporangiales</taxon>
        <taxon>Streptosporangiaceae</taxon>
        <taxon>Acrocarpospora</taxon>
    </lineage>
</organism>
<dbReference type="PROSITE" id="PS50850">
    <property type="entry name" value="MFS"/>
    <property type="match status" value="1"/>
</dbReference>
<comment type="subcellular location">
    <subcellularLocation>
        <location evidence="1">Cell membrane</location>
        <topology evidence="1">Multi-pass membrane protein</topology>
    </subcellularLocation>
</comment>
<dbReference type="Proteomes" id="UP000331127">
    <property type="component" value="Unassembled WGS sequence"/>
</dbReference>
<dbReference type="InterPro" id="IPR036259">
    <property type="entry name" value="MFS_trans_sf"/>
</dbReference>
<dbReference type="EMBL" id="BLAE01000005">
    <property type="protein sequence ID" value="GES07082.1"/>
    <property type="molecule type" value="Genomic_DNA"/>
</dbReference>
<feature type="transmembrane region" description="Helical" evidence="5">
    <location>
        <begin position="156"/>
        <end position="176"/>
    </location>
</feature>
<dbReference type="RefSeq" id="WP_155352805.1">
    <property type="nucleotide sequence ID" value="NZ_BAAAHL010000077.1"/>
</dbReference>
<feature type="transmembrane region" description="Helical" evidence="5">
    <location>
        <begin position="26"/>
        <end position="47"/>
    </location>
</feature>
<dbReference type="Pfam" id="PF07690">
    <property type="entry name" value="MFS_1"/>
    <property type="match status" value="1"/>
</dbReference>